<name>A0A9P4I6Q1_9PEZI</name>
<evidence type="ECO:0000256" key="4">
    <source>
        <dbReference type="ARBA" id="ARBA00022840"/>
    </source>
</evidence>
<proteinExistence type="predicted"/>
<keyword evidence="3" id="KW-0547">Nucleotide-binding</keyword>
<dbReference type="InterPro" id="IPR012094">
    <property type="entry name" value="tRNA_Ile_lys_synt"/>
</dbReference>
<dbReference type="AlphaFoldDB" id="A0A9P4I6Q1"/>
<dbReference type="Pfam" id="PF01171">
    <property type="entry name" value="ATP_bind_3"/>
    <property type="match status" value="1"/>
</dbReference>
<dbReference type="InterPro" id="IPR011063">
    <property type="entry name" value="TilS/TtcA_N"/>
</dbReference>
<evidence type="ECO:0000313" key="7">
    <source>
        <dbReference type="Proteomes" id="UP000799772"/>
    </source>
</evidence>
<evidence type="ECO:0000256" key="1">
    <source>
        <dbReference type="ARBA" id="ARBA00022598"/>
    </source>
</evidence>
<keyword evidence="1" id="KW-0436">Ligase</keyword>
<dbReference type="PANTHER" id="PTHR43033">
    <property type="entry name" value="TRNA(ILE)-LYSIDINE SYNTHASE-RELATED"/>
    <property type="match status" value="1"/>
</dbReference>
<dbReference type="EMBL" id="ML978134">
    <property type="protein sequence ID" value="KAF2094473.1"/>
    <property type="molecule type" value="Genomic_DNA"/>
</dbReference>
<dbReference type="Proteomes" id="UP000799772">
    <property type="component" value="Unassembled WGS sequence"/>
</dbReference>
<keyword evidence="4" id="KW-0067">ATP-binding</keyword>
<feature type="domain" description="tRNA(Ile)-lysidine/2-thiocytidine synthase N-terminal" evidence="5">
    <location>
        <begin position="46"/>
        <end position="92"/>
    </location>
</feature>
<evidence type="ECO:0000256" key="3">
    <source>
        <dbReference type="ARBA" id="ARBA00022741"/>
    </source>
</evidence>
<dbReference type="GO" id="GO:0008033">
    <property type="term" value="P:tRNA processing"/>
    <property type="evidence" value="ECO:0007669"/>
    <property type="project" value="UniProtKB-KW"/>
</dbReference>
<comment type="caution">
    <text evidence="6">The sequence shown here is derived from an EMBL/GenBank/DDBJ whole genome shotgun (WGS) entry which is preliminary data.</text>
</comment>
<organism evidence="6 7">
    <name type="scientific">Rhizodiscina lignyota</name>
    <dbReference type="NCBI Taxonomy" id="1504668"/>
    <lineage>
        <taxon>Eukaryota</taxon>
        <taxon>Fungi</taxon>
        <taxon>Dikarya</taxon>
        <taxon>Ascomycota</taxon>
        <taxon>Pezizomycotina</taxon>
        <taxon>Dothideomycetes</taxon>
        <taxon>Pleosporomycetidae</taxon>
        <taxon>Aulographales</taxon>
        <taxon>Rhizodiscinaceae</taxon>
        <taxon>Rhizodiscina</taxon>
    </lineage>
</organism>
<dbReference type="InterPro" id="IPR014729">
    <property type="entry name" value="Rossmann-like_a/b/a_fold"/>
</dbReference>
<dbReference type="GO" id="GO:0016879">
    <property type="term" value="F:ligase activity, forming carbon-nitrogen bonds"/>
    <property type="evidence" value="ECO:0007669"/>
    <property type="project" value="InterPro"/>
</dbReference>
<evidence type="ECO:0000256" key="2">
    <source>
        <dbReference type="ARBA" id="ARBA00022694"/>
    </source>
</evidence>
<dbReference type="GO" id="GO:0005524">
    <property type="term" value="F:ATP binding"/>
    <property type="evidence" value="ECO:0007669"/>
    <property type="project" value="UniProtKB-KW"/>
</dbReference>
<evidence type="ECO:0000313" key="6">
    <source>
        <dbReference type="EMBL" id="KAF2094473.1"/>
    </source>
</evidence>
<accession>A0A9P4I6Q1</accession>
<dbReference type="SUPFAM" id="SSF52402">
    <property type="entry name" value="Adenine nucleotide alpha hydrolases-like"/>
    <property type="match status" value="1"/>
</dbReference>
<protein>
    <recommendedName>
        <fullName evidence="5">tRNA(Ile)-lysidine/2-thiocytidine synthase N-terminal domain-containing protein</fullName>
    </recommendedName>
</protein>
<dbReference type="OrthoDB" id="434144at2759"/>
<sequence length="416" mass="47204">MSSVSNIPECHGIYGVHESEIGDGKTSLSPPRLQTTKVGNQLAFATGGIQIGRPLLPFSKERLIATCKHHQAAYVEDGTNVDPTLTRRNAIRYIFKACELPSALQKPALLQLADRNAERRAHEAKMVQLILDNCVIRLEPRCGSLTVNLPDTQILRGLQKKLAPHATGADPPVLDAEFVRRVVSMITPQETVSLDPLQAAVWGMDPHGLQYNHDRTREQLMSFTCAGLQFCQIGHGQWQIWRQRPSKEVQRKRVRMLDQKHQDVLFDNRFWIHLRSPKPVEAQLIVRFATEQDLARLRTRVADKEIPETMWAAIESDLRRLAPGNQRFSLPVIAKASSPSSKEEHLETPKSDLSEVGDVIALPTLGYTFNEMFVQEWEWLKGVNFHVMFRKVDLRNVIVDERGEETVKKEEGNRPK</sequence>
<keyword evidence="7" id="KW-1185">Reference proteome</keyword>
<evidence type="ECO:0000259" key="5">
    <source>
        <dbReference type="Pfam" id="PF01171"/>
    </source>
</evidence>
<keyword evidence="2" id="KW-0819">tRNA processing</keyword>
<gene>
    <name evidence="6" type="ORF">NA57DRAFT_60514</name>
</gene>
<dbReference type="Gene3D" id="3.40.50.620">
    <property type="entry name" value="HUPs"/>
    <property type="match status" value="1"/>
</dbReference>
<dbReference type="PANTHER" id="PTHR43033:SF1">
    <property type="entry name" value="TRNA(ILE)-LYSIDINE SYNTHASE-RELATED"/>
    <property type="match status" value="1"/>
</dbReference>
<reference evidence="6" key="1">
    <citation type="journal article" date="2020" name="Stud. Mycol.">
        <title>101 Dothideomycetes genomes: a test case for predicting lifestyles and emergence of pathogens.</title>
        <authorList>
            <person name="Haridas S."/>
            <person name="Albert R."/>
            <person name="Binder M."/>
            <person name="Bloem J."/>
            <person name="Labutti K."/>
            <person name="Salamov A."/>
            <person name="Andreopoulos B."/>
            <person name="Baker S."/>
            <person name="Barry K."/>
            <person name="Bills G."/>
            <person name="Bluhm B."/>
            <person name="Cannon C."/>
            <person name="Castanera R."/>
            <person name="Culley D."/>
            <person name="Daum C."/>
            <person name="Ezra D."/>
            <person name="Gonzalez J."/>
            <person name="Henrissat B."/>
            <person name="Kuo A."/>
            <person name="Liang C."/>
            <person name="Lipzen A."/>
            <person name="Lutzoni F."/>
            <person name="Magnuson J."/>
            <person name="Mondo S."/>
            <person name="Nolan M."/>
            <person name="Ohm R."/>
            <person name="Pangilinan J."/>
            <person name="Park H.-J."/>
            <person name="Ramirez L."/>
            <person name="Alfaro M."/>
            <person name="Sun H."/>
            <person name="Tritt A."/>
            <person name="Yoshinaga Y."/>
            <person name="Zwiers L.-H."/>
            <person name="Turgeon B."/>
            <person name="Goodwin S."/>
            <person name="Spatafora J."/>
            <person name="Crous P."/>
            <person name="Grigoriev I."/>
        </authorList>
    </citation>
    <scope>NUCLEOTIDE SEQUENCE</scope>
    <source>
        <strain evidence="6">CBS 133067</strain>
    </source>
</reference>